<dbReference type="PANTHER" id="PTHR46683:SF1">
    <property type="entry name" value="OROTATE PHOSPHORIBOSYLTRANSFERASE 1-RELATED"/>
    <property type="match status" value="1"/>
</dbReference>
<dbReference type="EC" id="2.4.2.10" evidence="5"/>
<comment type="function">
    <text evidence="1">Catalyzes the transfer of a ribosyl phosphate group from 5-phosphoribose 1-diphosphate to orotate, leading to the formation of orotidine monophosphate (OMP).</text>
</comment>
<dbReference type="GO" id="GO:0006221">
    <property type="term" value="P:pyrimidine nucleotide biosynthetic process"/>
    <property type="evidence" value="ECO:0007669"/>
    <property type="project" value="UniProtKB-KW"/>
</dbReference>
<keyword evidence="7 12" id="KW-0328">Glycosyltransferase</keyword>
<dbReference type="Pfam" id="PF00156">
    <property type="entry name" value="Pribosyltran"/>
    <property type="match status" value="1"/>
</dbReference>
<keyword evidence="13" id="KW-1185">Reference proteome</keyword>
<sequence length="248" mass="26754">MAAQGLPPYKAQFLKTCISGGALLFGDFELKSGRVSPYFFNFGAFYRADLLASVAHAFASAIHAYSVEHDLQFDVVFGPAYKGIPLAVAAVTELARMHPTKYGQLCYSYDRKEIKDHGEGGKIVGASLKGNKVLIVDDVVTAGSAKREAIQTIRAQGGEVVAVVVALDRMEAGDAPANGHVNGHVNGHANDNGDDVRSRSAMTLLREEFGIPMIAVLTLDDIIDGMGEETSEKDFKSMTEYRNKHRAC</sequence>
<dbReference type="InterPro" id="IPR004467">
    <property type="entry name" value="Or_phspho_trans_dom"/>
</dbReference>
<comment type="similarity">
    <text evidence="3">Belongs to the purine/pyrimidine phosphoribosyltransferase family. PyrE subfamily.</text>
</comment>
<dbReference type="GO" id="GO:0005737">
    <property type="term" value="C:cytoplasm"/>
    <property type="evidence" value="ECO:0007669"/>
    <property type="project" value="TreeGrafter"/>
</dbReference>
<evidence type="ECO:0000313" key="13">
    <source>
        <dbReference type="Proteomes" id="UP001203852"/>
    </source>
</evidence>
<gene>
    <name evidence="12" type="ORF">EDD36DRAFT_379687</name>
</gene>
<evidence type="ECO:0000256" key="7">
    <source>
        <dbReference type="ARBA" id="ARBA00022676"/>
    </source>
</evidence>
<evidence type="ECO:0000256" key="3">
    <source>
        <dbReference type="ARBA" id="ARBA00006340"/>
    </source>
</evidence>
<dbReference type="SUPFAM" id="SSF53271">
    <property type="entry name" value="PRTase-like"/>
    <property type="match status" value="1"/>
</dbReference>
<dbReference type="Gene3D" id="3.40.50.2020">
    <property type="match status" value="1"/>
</dbReference>
<dbReference type="InterPro" id="IPR023031">
    <property type="entry name" value="OPRT"/>
</dbReference>
<protein>
    <recommendedName>
        <fullName evidence="6">Orotate phosphoribosyltransferase</fullName>
        <ecNumber evidence="5">2.4.2.10</ecNumber>
    </recommendedName>
</protein>
<dbReference type="Proteomes" id="UP001203852">
    <property type="component" value="Unassembled WGS sequence"/>
</dbReference>
<evidence type="ECO:0000259" key="11">
    <source>
        <dbReference type="Pfam" id="PF00156"/>
    </source>
</evidence>
<comment type="catalytic activity">
    <reaction evidence="10">
        <text>orotidine 5'-phosphate + diphosphate = orotate + 5-phospho-alpha-D-ribose 1-diphosphate</text>
        <dbReference type="Rhea" id="RHEA:10380"/>
        <dbReference type="ChEBI" id="CHEBI:30839"/>
        <dbReference type="ChEBI" id="CHEBI:33019"/>
        <dbReference type="ChEBI" id="CHEBI:57538"/>
        <dbReference type="ChEBI" id="CHEBI:58017"/>
        <dbReference type="EC" id="2.4.2.10"/>
    </reaction>
</comment>
<evidence type="ECO:0000256" key="2">
    <source>
        <dbReference type="ARBA" id="ARBA00004889"/>
    </source>
</evidence>
<proteinExistence type="inferred from homology"/>
<evidence type="ECO:0000256" key="6">
    <source>
        <dbReference type="ARBA" id="ARBA00014769"/>
    </source>
</evidence>
<dbReference type="HAMAP" id="MF_01208">
    <property type="entry name" value="PyrE"/>
    <property type="match status" value="1"/>
</dbReference>
<dbReference type="GO" id="GO:0006207">
    <property type="term" value="P:'de novo' pyrimidine nucleobase biosynthetic process"/>
    <property type="evidence" value="ECO:0007669"/>
    <property type="project" value="TreeGrafter"/>
</dbReference>
<comment type="caution">
    <text evidence="12">The sequence shown here is derived from an EMBL/GenBank/DDBJ whole genome shotgun (WGS) entry which is preliminary data.</text>
</comment>
<comment type="pathway">
    <text evidence="2">Pyrimidine metabolism; UMP biosynthesis via de novo pathway; UMP from orotate: step 1/2.</text>
</comment>
<evidence type="ECO:0000256" key="8">
    <source>
        <dbReference type="ARBA" id="ARBA00022679"/>
    </source>
</evidence>
<dbReference type="AlphaFoldDB" id="A0AAN6IG99"/>
<keyword evidence="9" id="KW-0665">Pyrimidine biosynthesis</keyword>
<evidence type="ECO:0000256" key="5">
    <source>
        <dbReference type="ARBA" id="ARBA00011971"/>
    </source>
</evidence>
<dbReference type="EMBL" id="MU404351">
    <property type="protein sequence ID" value="KAI1616446.1"/>
    <property type="molecule type" value="Genomic_DNA"/>
</dbReference>
<dbReference type="CDD" id="cd06223">
    <property type="entry name" value="PRTases_typeI"/>
    <property type="match status" value="1"/>
</dbReference>
<evidence type="ECO:0000256" key="1">
    <source>
        <dbReference type="ARBA" id="ARBA00003769"/>
    </source>
</evidence>
<evidence type="ECO:0000256" key="9">
    <source>
        <dbReference type="ARBA" id="ARBA00022975"/>
    </source>
</evidence>
<evidence type="ECO:0000256" key="4">
    <source>
        <dbReference type="ARBA" id="ARBA00011738"/>
    </source>
</evidence>
<reference evidence="12" key="1">
    <citation type="journal article" date="2022" name="bioRxiv">
        <title>Deciphering the potential niche of two novel black yeast fungi from a biological soil crust based on their genomes, phenotypes, and melanin regulation.</title>
        <authorList>
            <consortium name="DOE Joint Genome Institute"/>
            <person name="Carr E.C."/>
            <person name="Barton Q."/>
            <person name="Grambo S."/>
            <person name="Sullivan M."/>
            <person name="Renfro C.M."/>
            <person name="Kuo A."/>
            <person name="Pangilinan J."/>
            <person name="Lipzen A."/>
            <person name="Keymanesh K."/>
            <person name="Savage E."/>
            <person name="Barry K."/>
            <person name="Grigoriev I.V."/>
            <person name="Riekhof W.R."/>
            <person name="Harris S.S."/>
        </authorList>
    </citation>
    <scope>NUCLEOTIDE SEQUENCE</scope>
    <source>
        <strain evidence="12">JF 03-4F</strain>
    </source>
</reference>
<evidence type="ECO:0000256" key="10">
    <source>
        <dbReference type="ARBA" id="ARBA00049126"/>
    </source>
</evidence>
<comment type="subunit">
    <text evidence="4">Homodimer.</text>
</comment>
<dbReference type="PANTHER" id="PTHR46683">
    <property type="entry name" value="OROTATE PHOSPHORIBOSYLTRANSFERASE 1-RELATED"/>
    <property type="match status" value="1"/>
</dbReference>
<feature type="domain" description="Phosphoribosyltransferase" evidence="11">
    <location>
        <begin position="61"/>
        <end position="179"/>
    </location>
</feature>
<organism evidence="12 13">
    <name type="scientific">Exophiala viscosa</name>
    <dbReference type="NCBI Taxonomy" id="2486360"/>
    <lineage>
        <taxon>Eukaryota</taxon>
        <taxon>Fungi</taxon>
        <taxon>Dikarya</taxon>
        <taxon>Ascomycota</taxon>
        <taxon>Pezizomycotina</taxon>
        <taxon>Eurotiomycetes</taxon>
        <taxon>Chaetothyriomycetidae</taxon>
        <taxon>Chaetothyriales</taxon>
        <taxon>Herpotrichiellaceae</taxon>
        <taxon>Exophiala</taxon>
    </lineage>
</organism>
<keyword evidence="8" id="KW-0808">Transferase</keyword>
<dbReference type="GO" id="GO:0046132">
    <property type="term" value="P:pyrimidine ribonucleoside biosynthetic process"/>
    <property type="evidence" value="ECO:0007669"/>
    <property type="project" value="TreeGrafter"/>
</dbReference>
<dbReference type="GO" id="GO:0004588">
    <property type="term" value="F:orotate phosphoribosyltransferase activity"/>
    <property type="evidence" value="ECO:0007669"/>
    <property type="project" value="UniProtKB-EC"/>
</dbReference>
<dbReference type="InterPro" id="IPR029057">
    <property type="entry name" value="PRTase-like"/>
</dbReference>
<dbReference type="InterPro" id="IPR000836">
    <property type="entry name" value="PRTase_dom"/>
</dbReference>
<dbReference type="NCBIfam" id="TIGR00336">
    <property type="entry name" value="pyrE"/>
    <property type="match status" value="1"/>
</dbReference>
<accession>A0AAN6IG99</accession>
<name>A0AAN6IG99_9EURO</name>
<evidence type="ECO:0000313" key="12">
    <source>
        <dbReference type="EMBL" id="KAI1616446.1"/>
    </source>
</evidence>